<protein>
    <recommendedName>
        <fullName evidence="12">Plant heme peroxidase family profile domain-containing protein</fullName>
    </recommendedName>
</protein>
<dbReference type="PANTHER" id="PTHR31356:SF36">
    <property type="entry name" value="L-ASCORBATE PEROXIDASE 3"/>
    <property type="match status" value="1"/>
</dbReference>
<comment type="cofactor">
    <cofactor evidence="3">
        <name>heme b</name>
        <dbReference type="ChEBI" id="CHEBI:60344"/>
    </cofactor>
</comment>
<name>A0A9C7Q0L3_9RHOD</name>
<dbReference type="InterPro" id="IPR044831">
    <property type="entry name" value="Ccp1-like"/>
</dbReference>
<evidence type="ECO:0000259" key="12">
    <source>
        <dbReference type="PROSITE" id="PS50873"/>
    </source>
</evidence>
<evidence type="ECO:0000256" key="9">
    <source>
        <dbReference type="RuleBase" id="RU004241"/>
    </source>
</evidence>
<dbReference type="InterPro" id="IPR000823">
    <property type="entry name" value="Peroxidase_pln"/>
</dbReference>
<keyword evidence="14" id="KW-1185">Reference proteome</keyword>
<dbReference type="InterPro" id="IPR002016">
    <property type="entry name" value="Haem_peroxidase"/>
</dbReference>
<dbReference type="Pfam" id="PF00141">
    <property type="entry name" value="peroxidase"/>
    <property type="match status" value="1"/>
</dbReference>
<keyword evidence="6" id="KW-0479">Metal-binding</keyword>
<comment type="similarity">
    <text evidence="9">Belongs to the peroxidase family.</text>
</comment>
<evidence type="ECO:0000313" key="14">
    <source>
        <dbReference type="Proteomes" id="UP001061958"/>
    </source>
</evidence>
<gene>
    <name evidence="13" type="ORF">GpartN1_g5127.t1</name>
</gene>
<dbReference type="GO" id="GO:0000302">
    <property type="term" value="P:response to reactive oxygen species"/>
    <property type="evidence" value="ECO:0007669"/>
    <property type="project" value="TreeGrafter"/>
</dbReference>
<feature type="domain" description="Plant heme peroxidase family profile" evidence="12">
    <location>
        <begin position="34"/>
        <end position="241"/>
    </location>
</feature>
<evidence type="ECO:0000256" key="4">
    <source>
        <dbReference type="ARBA" id="ARBA00022559"/>
    </source>
</evidence>
<feature type="region of interest" description="Disordered" evidence="10">
    <location>
        <begin position="253"/>
        <end position="334"/>
    </location>
</feature>
<dbReference type="GO" id="GO:0140825">
    <property type="term" value="F:lactoperoxidase activity"/>
    <property type="evidence" value="ECO:0007669"/>
    <property type="project" value="UniProtKB-EC"/>
</dbReference>
<feature type="compositionally biased region" description="Polar residues" evidence="10">
    <location>
        <begin position="305"/>
        <end position="328"/>
    </location>
</feature>
<feature type="chain" id="PRO_5038439092" description="Plant heme peroxidase family profile domain-containing protein" evidence="11">
    <location>
        <begin position="25"/>
        <end position="334"/>
    </location>
</feature>
<sequence length="334" mass="35700">MNKSNRVLVCAFLVIVVKICTISATCSDTIMSQMQSIFVQNFTQNRALAPLCLRGAFHDCWNGCNGALLLAEEISRSENIGLEPLKTYLDPFLNQFPCVSVADLINSCAVTAVKFLGGPDVPVTFGRIDTGVPDPNGLLPAGTLNVQELIAAFQPIGFDSKEIVTLSGAHCVGVCQGQPFCPGQNTTFGNHYYTQLLNGEFEGKLQTDMDLLQDNTMKSVVQQYATDQQQFFDDFATTLGKYISRIQCNQTSNGPCPLDNSGSSSSQSSTSNSSPPQTAGNTPPSSGGINNPQEFPPFGLPNSFEGPNSFPSSSQGQNGNPTTSSGNNFFPAFI</sequence>
<evidence type="ECO:0000256" key="6">
    <source>
        <dbReference type="ARBA" id="ARBA00022723"/>
    </source>
</evidence>
<comment type="caution">
    <text evidence="13">The sequence shown here is derived from an EMBL/GenBank/DDBJ whole genome shotgun (WGS) entry which is preliminary data.</text>
</comment>
<feature type="compositionally biased region" description="Polar residues" evidence="10">
    <location>
        <begin position="279"/>
        <end position="293"/>
    </location>
</feature>
<dbReference type="PANTHER" id="PTHR31356">
    <property type="entry name" value="THYLAKOID LUMENAL 29 KDA PROTEIN, CHLOROPLASTIC-RELATED"/>
    <property type="match status" value="1"/>
</dbReference>
<dbReference type="GO" id="GO:0046872">
    <property type="term" value="F:metal ion binding"/>
    <property type="evidence" value="ECO:0007669"/>
    <property type="project" value="UniProtKB-KW"/>
</dbReference>
<evidence type="ECO:0000256" key="10">
    <source>
        <dbReference type="SAM" id="MobiDB-lite"/>
    </source>
</evidence>
<organism evidence="13 14">
    <name type="scientific">Galdieria partita</name>
    <dbReference type="NCBI Taxonomy" id="83374"/>
    <lineage>
        <taxon>Eukaryota</taxon>
        <taxon>Rhodophyta</taxon>
        <taxon>Bangiophyceae</taxon>
        <taxon>Galdieriales</taxon>
        <taxon>Galdieriaceae</taxon>
        <taxon>Galdieria</taxon>
    </lineage>
</organism>
<evidence type="ECO:0000256" key="11">
    <source>
        <dbReference type="SAM" id="SignalP"/>
    </source>
</evidence>
<reference evidence="13" key="1">
    <citation type="journal article" date="2022" name="Proc. Natl. Acad. Sci. U.S.A.">
        <title>Life cycle and functional genomics of the unicellular red alga Galdieria for elucidating algal and plant evolution and industrial use.</title>
        <authorList>
            <person name="Hirooka S."/>
            <person name="Itabashi T."/>
            <person name="Ichinose T.M."/>
            <person name="Onuma R."/>
            <person name="Fujiwara T."/>
            <person name="Yamashita S."/>
            <person name="Jong L.W."/>
            <person name="Tomita R."/>
            <person name="Iwane A.H."/>
            <person name="Miyagishima S.Y."/>
        </authorList>
    </citation>
    <scope>NUCLEOTIDE SEQUENCE</scope>
    <source>
        <strain evidence="13">NBRC 102759</strain>
    </source>
</reference>
<evidence type="ECO:0000256" key="8">
    <source>
        <dbReference type="ARBA" id="ARBA00023004"/>
    </source>
</evidence>
<evidence type="ECO:0000256" key="3">
    <source>
        <dbReference type="ARBA" id="ARBA00001970"/>
    </source>
</evidence>
<dbReference type="Gene3D" id="1.10.520.10">
    <property type="match status" value="1"/>
</dbReference>
<keyword evidence="7" id="KW-0560">Oxidoreductase</keyword>
<comment type="cofactor">
    <cofactor evidence="2">
        <name>Ca(2+)</name>
        <dbReference type="ChEBI" id="CHEBI:29108"/>
    </cofactor>
</comment>
<evidence type="ECO:0000256" key="7">
    <source>
        <dbReference type="ARBA" id="ARBA00023002"/>
    </source>
</evidence>
<keyword evidence="5" id="KW-0349">Heme</keyword>
<dbReference type="OrthoDB" id="2114378at2759"/>
<keyword evidence="4" id="KW-0575">Peroxidase</keyword>
<evidence type="ECO:0000256" key="2">
    <source>
        <dbReference type="ARBA" id="ARBA00001913"/>
    </source>
</evidence>
<feature type="signal peptide" evidence="11">
    <location>
        <begin position="1"/>
        <end position="24"/>
    </location>
</feature>
<dbReference type="Gene3D" id="1.10.420.10">
    <property type="entry name" value="Peroxidase, domain 2"/>
    <property type="match status" value="1"/>
</dbReference>
<comment type="catalytic activity">
    <reaction evidence="1">
        <text>2 a phenolic donor + H2O2 = 2 a phenolic radical donor + 2 H2O</text>
        <dbReference type="Rhea" id="RHEA:56136"/>
        <dbReference type="ChEBI" id="CHEBI:15377"/>
        <dbReference type="ChEBI" id="CHEBI:16240"/>
        <dbReference type="ChEBI" id="CHEBI:139520"/>
        <dbReference type="ChEBI" id="CHEBI:139521"/>
        <dbReference type="EC" id="1.11.1.7"/>
    </reaction>
</comment>
<dbReference type="GO" id="GO:0034599">
    <property type="term" value="P:cellular response to oxidative stress"/>
    <property type="evidence" value="ECO:0007669"/>
    <property type="project" value="InterPro"/>
</dbReference>
<keyword evidence="11" id="KW-0732">Signal</keyword>
<dbReference type="PROSITE" id="PS50873">
    <property type="entry name" value="PEROXIDASE_4"/>
    <property type="match status" value="1"/>
</dbReference>
<dbReference type="GO" id="GO:0020037">
    <property type="term" value="F:heme binding"/>
    <property type="evidence" value="ECO:0007669"/>
    <property type="project" value="InterPro"/>
</dbReference>
<dbReference type="PRINTS" id="PR00461">
    <property type="entry name" value="PLPEROXIDASE"/>
</dbReference>
<dbReference type="PRINTS" id="PR00458">
    <property type="entry name" value="PEROXIDASE"/>
</dbReference>
<dbReference type="EMBL" id="BQMJ01000042">
    <property type="protein sequence ID" value="GJQ13336.1"/>
    <property type="molecule type" value="Genomic_DNA"/>
</dbReference>
<proteinExistence type="inferred from homology"/>
<dbReference type="InterPro" id="IPR010255">
    <property type="entry name" value="Haem_peroxidase_sf"/>
</dbReference>
<feature type="compositionally biased region" description="Low complexity" evidence="10">
    <location>
        <begin position="260"/>
        <end position="278"/>
    </location>
</feature>
<keyword evidence="8" id="KW-0408">Iron</keyword>
<dbReference type="AlphaFoldDB" id="A0A9C7Q0L3"/>
<dbReference type="CDD" id="cd00314">
    <property type="entry name" value="plant_peroxidase_like"/>
    <property type="match status" value="1"/>
</dbReference>
<accession>A0A9C7Q0L3</accession>
<evidence type="ECO:0000256" key="1">
    <source>
        <dbReference type="ARBA" id="ARBA00000189"/>
    </source>
</evidence>
<dbReference type="SUPFAM" id="SSF48113">
    <property type="entry name" value="Heme-dependent peroxidases"/>
    <property type="match status" value="1"/>
</dbReference>
<dbReference type="GO" id="GO:0042744">
    <property type="term" value="P:hydrogen peroxide catabolic process"/>
    <property type="evidence" value="ECO:0007669"/>
    <property type="project" value="TreeGrafter"/>
</dbReference>
<reference evidence="13" key="2">
    <citation type="submission" date="2022-01" db="EMBL/GenBank/DDBJ databases">
        <authorList>
            <person name="Hirooka S."/>
            <person name="Miyagishima S.Y."/>
        </authorList>
    </citation>
    <scope>NUCLEOTIDE SEQUENCE</scope>
    <source>
        <strain evidence="13">NBRC 102759</strain>
    </source>
</reference>
<evidence type="ECO:0000256" key="5">
    <source>
        <dbReference type="ARBA" id="ARBA00022617"/>
    </source>
</evidence>
<evidence type="ECO:0000313" key="13">
    <source>
        <dbReference type="EMBL" id="GJQ13336.1"/>
    </source>
</evidence>
<dbReference type="Proteomes" id="UP001061958">
    <property type="component" value="Unassembled WGS sequence"/>
</dbReference>